<dbReference type="RefSeq" id="WP_111358748.1">
    <property type="nucleotide sequence ID" value="NZ_NHSK01000042.1"/>
</dbReference>
<dbReference type="AlphaFoldDB" id="A0A327KBQ8"/>
<dbReference type="OrthoDB" id="9155693at2"/>
<name>A0A327KBQ8_9BRAD</name>
<comment type="caution">
    <text evidence="1">The sequence shown here is derived from an EMBL/GenBank/DDBJ whole genome shotgun (WGS) entry which is preliminary data.</text>
</comment>
<dbReference type="Proteomes" id="UP000248863">
    <property type="component" value="Unassembled WGS sequence"/>
</dbReference>
<dbReference type="EMBL" id="NPEU01000261">
    <property type="protein sequence ID" value="RAI35416.1"/>
    <property type="molecule type" value="Genomic_DNA"/>
</dbReference>
<sequence>MSRIVIAVSAGELVDKVTILEIKSERIGDPAKLANIRHELEVLTGSLAPLLAAHPGVAPIKAALRTVNESLWQIEDDIRDCERQSDFGEAFVALARAVYRTNDRRAALKREIDTLVGSELTEEKSYAAY</sequence>
<organism evidence="1 2">
    <name type="scientific">Rhodoplanes elegans</name>
    <dbReference type="NCBI Taxonomy" id="29408"/>
    <lineage>
        <taxon>Bacteria</taxon>
        <taxon>Pseudomonadati</taxon>
        <taxon>Pseudomonadota</taxon>
        <taxon>Alphaproteobacteria</taxon>
        <taxon>Hyphomicrobiales</taxon>
        <taxon>Nitrobacteraceae</taxon>
        <taxon>Rhodoplanes</taxon>
    </lineage>
</organism>
<protein>
    <submittedName>
        <fullName evidence="1">Uncharacterized protein</fullName>
    </submittedName>
</protein>
<keyword evidence="2" id="KW-1185">Reference proteome</keyword>
<proteinExistence type="predicted"/>
<evidence type="ECO:0000313" key="1">
    <source>
        <dbReference type="EMBL" id="RAI35416.1"/>
    </source>
</evidence>
<reference evidence="1 2" key="1">
    <citation type="submission" date="2017-07" db="EMBL/GenBank/DDBJ databases">
        <title>Draft Genome Sequences of Select Purple Nonsulfur Bacteria.</title>
        <authorList>
            <person name="Lasarre B."/>
            <person name="Mckinlay J.B."/>
        </authorList>
    </citation>
    <scope>NUCLEOTIDE SEQUENCE [LARGE SCALE GENOMIC DNA]</scope>
    <source>
        <strain evidence="1 2">DSM 11907</strain>
    </source>
</reference>
<dbReference type="InterPro" id="IPR046163">
    <property type="entry name" value="DUF6165"/>
</dbReference>
<dbReference type="Pfam" id="PF19662">
    <property type="entry name" value="DUF6165"/>
    <property type="match status" value="1"/>
</dbReference>
<gene>
    <name evidence="1" type="ORF">CH338_19290</name>
</gene>
<accession>A0A327KBQ8</accession>
<evidence type="ECO:0000313" key="2">
    <source>
        <dbReference type="Proteomes" id="UP000248863"/>
    </source>
</evidence>